<reference evidence="1" key="1">
    <citation type="journal article" date="2021" name="Environ. Microbiol.">
        <title>Gene family expansions and transcriptome signatures uncover fungal adaptations to wood decay.</title>
        <authorList>
            <person name="Hage H."/>
            <person name="Miyauchi S."/>
            <person name="Viragh M."/>
            <person name="Drula E."/>
            <person name="Min B."/>
            <person name="Chaduli D."/>
            <person name="Navarro D."/>
            <person name="Favel A."/>
            <person name="Norest M."/>
            <person name="Lesage-Meessen L."/>
            <person name="Balint B."/>
            <person name="Merenyi Z."/>
            <person name="de Eugenio L."/>
            <person name="Morin E."/>
            <person name="Martinez A.T."/>
            <person name="Baldrian P."/>
            <person name="Stursova M."/>
            <person name="Martinez M.J."/>
            <person name="Novotny C."/>
            <person name="Magnuson J.K."/>
            <person name="Spatafora J.W."/>
            <person name="Maurice S."/>
            <person name="Pangilinan J."/>
            <person name="Andreopoulos W."/>
            <person name="LaButti K."/>
            <person name="Hundley H."/>
            <person name="Na H."/>
            <person name="Kuo A."/>
            <person name="Barry K."/>
            <person name="Lipzen A."/>
            <person name="Henrissat B."/>
            <person name="Riley R."/>
            <person name="Ahrendt S."/>
            <person name="Nagy L.G."/>
            <person name="Grigoriev I.V."/>
            <person name="Martin F."/>
            <person name="Rosso M.N."/>
        </authorList>
    </citation>
    <scope>NUCLEOTIDE SEQUENCE</scope>
    <source>
        <strain evidence="1">CBS 384.51</strain>
    </source>
</reference>
<sequence length="484" mass="52761">MIIPEDTPQTPKAPPQSRELEEDAEIPATSPPAYPGHESGSYQAGTSSTQPLYVPVEPLSRTEPAGRRFLKAFGLAILIWFLFAALTSSVAELGRQSGRALREHKDAATAWPLPSDGRMLMCFKGPLAWDTIDGAHHVTLDISRTSDVLYLFSRGMETVGNVAIVQDERSAVSADGEESQVVSVDIVARGATPMWSHVFAVCALERRNGEKGIGIFTPKKWHSGGHYPSFDFDVTIRLPRSPSGHPLHVKSIETNLPNFEHHVGDLLGSVNFDSLSLRSSNAHIFSRSLNVTHGNFETTNKHIRGHYESHGNLTLRTSNADIVADVSLFNHDPNVENVLNLQTSNAKIESTINLFSSLNHGSYTVSSKTSNGRLSLSVPVLPPDSTLHLSANTTNLAAAVAVPDTYEGTYVVKTSNSRAVVKSDRRRDPTGKERKSIQWESGTGPYREGGIEWKENHVSAVPSTEEARGSIWVSTQNAPATLYL</sequence>
<dbReference type="Proteomes" id="UP001055072">
    <property type="component" value="Unassembled WGS sequence"/>
</dbReference>
<name>A0ACB8TYY2_9APHY</name>
<gene>
    <name evidence="1" type="ORF">BDY19DRAFT_956016</name>
</gene>
<evidence type="ECO:0000313" key="2">
    <source>
        <dbReference type="Proteomes" id="UP001055072"/>
    </source>
</evidence>
<proteinExistence type="predicted"/>
<dbReference type="EMBL" id="MU274919">
    <property type="protein sequence ID" value="KAI0087089.1"/>
    <property type="molecule type" value="Genomic_DNA"/>
</dbReference>
<comment type="caution">
    <text evidence="1">The sequence shown here is derived from an EMBL/GenBank/DDBJ whole genome shotgun (WGS) entry which is preliminary data.</text>
</comment>
<evidence type="ECO:0000313" key="1">
    <source>
        <dbReference type="EMBL" id="KAI0087089.1"/>
    </source>
</evidence>
<keyword evidence="2" id="KW-1185">Reference proteome</keyword>
<protein>
    <submittedName>
        <fullName evidence="1">Uncharacterized protein</fullName>
    </submittedName>
</protein>
<accession>A0ACB8TYY2</accession>
<organism evidence="1 2">
    <name type="scientific">Irpex rosettiformis</name>
    <dbReference type="NCBI Taxonomy" id="378272"/>
    <lineage>
        <taxon>Eukaryota</taxon>
        <taxon>Fungi</taxon>
        <taxon>Dikarya</taxon>
        <taxon>Basidiomycota</taxon>
        <taxon>Agaricomycotina</taxon>
        <taxon>Agaricomycetes</taxon>
        <taxon>Polyporales</taxon>
        <taxon>Irpicaceae</taxon>
        <taxon>Irpex</taxon>
    </lineage>
</organism>